<proteinExistence type="predicted"/>
<reference evidence="2 3" key="1">
    <citation type="submission" date="2015-08" db="EMBL/GenBank/DDBJ databases">
        <title>Genome sequencing of Penicillium nordicum.</title>
        <authorList>
            <person name="Nguyen H.D."/>
            <person name="Seifert K.A."/>
        </authorList>
    </citation>
    <scope>NUCLEOTIDE SEQUENCE [LARGE SCALE GENOMIC DNA]</scope>
    <source>
        <strain evidence="2 3">DAOMC 185683</strain>
    </source>
</reference>
<comment type="caution">
    <text evidence="2">The sequence shown here is derived from an EMBL/GenBank/DDBJ whole genome shotgun (WGS) entry which is preliminary data.</text>
</comment>
<dbReference type="AlphaFoldDB" id="A0A0M9WFS1"/>
<evidence type="ECO:0000313" key="2">
    <source>
        <dbReference type="EMBL" id="KOS43183.1"/>
    </source>
</evidence>
<keyword evidence="3" id="KW-1185">Reference proteome</keyword>
<dbReference type="EMBL" id="LHQQ01000087">
    <property type="protein sequence ID" value="KOS43183.1"/>
    <property type="molecule type" value="Genomic_DNA"/>
</dbReference>
<dbReference type="Proteomes" id="UP000037696">
    <property type="component" value="Unassembled WGS sequence"/>
</dbReference>
<organism evidence="2 3">
    <name type="scientific">Penicillium nordicum</name>
    <dbReference type="NCBI Taxonomy" id="229535"/>
    <lineage>
        <taxon>Eukaryota</taxon>
        <taxon>Fungi</taxon>
        <taxon>Dikarya</taxon>
        <taxon>Ascomycota</taxon>
        <taxon>Pezizomycotina</taxon>
        <taxon>Eurotiomycetes</taxon>
        <taxon>Eurotiomycetidae</taxon>
        <taxon>Eurotiales</taxon>
        <taxon>Aspergillaceae</taxon>
        <taxon>Penicillium</taxon>
    </lineage>
</organism>
<gene>
    <name evidence="2" type="ORF">ACN38_g5895</name>
</gene>
<evidence type="ECO:0000256" key="1">
    <source>
        <dbReference type="SAM" id="MobiDB-lite"/>
    </source>
</evidence>
<feature type="region of interest" description="Disordered" evidence="1">
    <location>
        <begin position="34"/>
        <end position="56"/>
    </location>
</feature>
<accession>A0A0M9WFS1</accession>
<protein>
    <submittedName>
        <fullName evidence="2">Uncharacterized protein</fullName>
    </submittedName>
</protein>
<evidence type="ECO:0000313" key="3">
    <source>
        <dbReference type="Proteomes" id="UP000037696"/>
    </source>
</evidence>
<name>A0A0M9WFS1_9EURO</name>
<sequence length="83" mass="9999">MQFILDLLLLDVSRHKCLVIEILRSCNMEKQHCGIRNGRDGHREEKERRRERERERERVSTKWICHLWGYMPQAPRHSTVGSS</sequence>